<reference evidence="1 2" key="1">
    <citation type="submission" date="2016-09" db="EMBL/GenBank/DDBJ databases">
        <title>The complete genome sequences of Rhizobium gallicum, symbiovars gallicum and phaseoli, symbionts associated to common bean (Phaseolus vulgaris).</title>
        <authorList>
            <person name="Bustos P."/>
            <person name="Santamaria R.I."/>
            <person name="Perez-Carrascal O.M."/>
            <person name="Juarez S."/>
            <person name="Lozano L."/>
            <person name="Martinez-Flores I."/>
            <person name="Martinez-Romero E."/>
            <person name="Cevallos M."/>
            <person name="Romero D."/>
            <person name="Davila G."/>
            <person name="Gonzalez V."/>
        </authorList>
    </citation>
    <scope>NUCLEOTIDE SEQUENCE [LARGE SCALE GENOMIC DNA]</scope>
    <source>
        <strain evidence="1 2">IE4872</strain>
        <plasmid evidence="2">prgalie4872d</plasmid>
    </source>
</reference>
<dbReference type="GO" id="GO:0003677">
    <property type="term" value="F:DNA binding"/>
    <property type="evidence" value="ECO:0007669"/>
    <property type="project" value="InterPro"/>
</dbReference>
<sequence>MNFDCGRNGEPAARGVDEATVPGAAYVRMSTENRHYSPDIQLEVIRSYAQAKRFDISPLFVDGTDGNAVCGLALTGLMPAKRSTI</sequence>
<evidence type="ECO:0000313" key="2">
    <source>
        <dbReference type="Proteomes" id="UP000184749"/>
    </source>
</evidence>
<evidence type="ECO:0000313" key="1">
    <source>
        <dbReference type="EMBL" id="APO72559.1"/>
    </source>
</evidence>
<dbReference type="RefSeq" id="WP_074072724.1">
    <property type="nucleotide sequence ID" value="NZ_CP017105.1"/>
</dbReference>
<dbReference type="AlphaFoldDB" id="A0A1L5NXG6"/>
<dbReference type="Proteomes" id="UP000184749">
    <property type="component" value="Plasmid pRgalIE4872d"/>
</dbReference>
<keyword evidence="1" id="KW-0614">Plasmid</keyword>
<gene>
    <name evidence="1" type="ORF">IE4872_PD02045</name>
</gene>
<accession>A0A1L5NXG6</accession>
<dbReference type="InterPro" id="IPR036162">
    <property type="entry name" value="Resolvase-like_N_sf"/>
</dbReference>
<proteinExistence type="predicted"/>
<protein>
    <submittedName>
        <fullName evidence="1">Uncharacterized protein</fullName>
    </submittedName>
</protein>
<geneLocation type="plasmid" evidence="2">
    <name>prgalie4872d</name>
</geneLocation>
<dbReference type="Gene3D" id="3.40.50.1390">
    <property type="entry name" value="Resolvase, N-terminal catalytic domain"/>
    <property type="match status" value="1"/>
</dbReference>
<dbReference type="OrthoDB" id="7735915at2"/>
<dbReference type="GO" id="GO:0000150">
    <property type="term" value="F:DNA strand exchange activity"/>
    <property type="evidence" value="ECO:0007669"/>
    <property type="project" value="InterPro"/>
</dbReference>
<dbReference type="EMBL" id="CP017105">
    <property type="protein sequence ID" value="APO72559.1"/>
    <property type="molecule type" value="Genomic_DNA"/>
</dbReference>
<name>A0A1L5NXG6_9HYPH</name>
<organism evidence="1 2">
    <name type="scientific">Rhizobium gallicum</name>
    <dbReference type="NCBI Taxonomy" id="56730"/>
    <lineage>
        <taxon>Bacteria</taxon>
        <taxon>Pseudomonadati</taxon>
        <taxon>Pseudomonadota</taxon>
        <taxon>Alphaproteobacteria</taxon>
        <taxon>Hyphomicrobiales</taxon>
        <taxon>Rhizobiaceae</taxon>
        <taxon>Rhizobium/Agrobacterium group</taxon>
        <taxon>Rhizobium</taxon>
    </lineage>
</organism>